<evidence type="ECO:0000313" key="8">
    <source>
        <dbReference type="RefSeq" id="XP_033770857.1"/>
    </source>
</evidence>
<reference evidence="8" key="1">
    <citation type="submission" date="2025-08" db="UniProtKB">
        <authorList>
            <consortium name="RefSeq"/>
        </authorList>
    </citation>
    <scope>IDENTIFICATION</scope>
</reference>
<keyword evidence="2 5" id="KW-0812">Transmembrane</keyword>
<feature type="domain" description="Dendritic cell-specific transmembrane protein-like" evidence="6">
    <location>
        <begin position="264"/>
        <end position="453"/>
    </location>
</feature>
<evidence type="ECO:0000313" key="7">
    <source>
        <dbReference type="Proteomes" id="UP000515159"/>
    </source>
</evidence>
<dbReference type="RefSeq" id="XP_033770857.1">
    <property type="nucleotide sequence ID" value="XM_033914966.1"/>
</dbReference>
<gene>
    <name evidence="8" type="primary">OCSTAMP</name>
</gene>
<name>A0A6P8N5U1_GEOSA</name>
<comment type="subcellular location">
    <subcellularLocation>
        <location evidence="1">Membrane</location>
        <topology evidence="1">Multi-pass membrane protein</topology>
    </subcellularLocation>
</comment>
<feature type="transmembrane region" description="Helical" evidence="5">
    <location>
        <begin position="309"/>
        <end position="328"/>
    </location>
</feature>
<protein>
    <submittedName>
        <fullName evidence="8">Osteoclast stimulatory transmembrane protein</fullName>
    </submittedName>
</protein>
<keyword evidence="7" id="KW-1185">Reference proteome</keyword>
<feature type="transmembrane region" description="Helical" evidence="5">
    <location>
        <begin position="46"/>
        <end position="65"/>
    </location>
</feature>
<keyword evidence="4 5" id="KW-0472">Membrane</keyword>
<dbReference type="Pfam" id="PF07782">
    <property type="entry name" value="DC_STAMP"/>
    <property type="match status" value="1"/>
</dbReference>
<sequence>MGEPATALRQRIRNYCRTDLFMRLKGFLLDAWSAYSKPVPENSRECLSLLALCSCIALSTGGLLYNWLSASLQYPCHLAVGISISFSLLMLFALALMHPVRCVVTVTVPTLGTKQGRRLLLSTCFMIITFNIVHNIISNIKAILQVLKCISLTSAESLFNSTVLLREASHDFSRAVSRVADKMAEVAFKSNNRRFEFAVHFEESTVRNQMLAATQKIKDDFSAVEELVESTVLISNRVIAGIFVFYLLFESAWYLKCYLTDLNFDNIYITKNLEHLAFRKNTTHLLTSAPKRLIKSTGLKLSKQEVFKCFLRILLLSSFLLLTLMIIATDHIAFHLAVAVENWVHKFPTVPMNLDIAYSAKISFVAANLIPIKVPDISVMSFNKRYQRDLTYVSADCTFQSNPPNNAMAITVGLMFCIVYAMVFLETYAHRLCRKISASFFEKREEERVRYLYNKILQKHQKKQAIFGCQKECNIAE</sequence>
<evidence type="ECO:0000256" key="4">
    <source>
        <dbReference type="ARBA" id="ARBA00023136"/>
    </source>
</evidence>
<proteinExistence type="predicted"/>
<organism evidence="7 8">
    <name type="scientific">Geotrypetes seraphini</name>
    <name type="common">Gaboon caecilian</name>
    <name type="synonym">Caecilia seraphini</name>
    <dbReference type="NCBI Taxonomy" id="260995"/>
    <lineage>
        <taxon>Eukaryota</taxon>
        <taxon>Metazoa</taxon>
        <taxon>Chordata</taxon>
        <taxon>Craniata</taxon>
        <taxon>Vertebrata</taxon>
        <taxon>Euteleostomi</taxon>
        <taxon>Amphibia</taxon>
        <taxon>Gymnophiona</taxon>
        <taxon>Geotrypetes</taxon>
    </lineage>
</organism>
<dbReference type="GO" id="GO:0016020">
    <property type="term" value="C:membrane"/>
    <property type="evidence" value="ECO:0007669"/>
    <property type="project" value="UniProtKB-SubCell"/>
</dbReference>
<dbReference type="GeneID" id="117345801"/>
<dbReference type="AlphaFoldDB" id="A0A6P8N5U1"/>
<feature type="transmembrane region" description="Helical" evidence="5">
    <location>
        <begin position="407"/>
        <end position="425"/>
    </location>
</feature>
<dbReference type="OrthoDB" id="9947082at2759"/>
<evidence type="ECO:0000256" key="2">
    <source>
        <dbReference type="ARBA" id="ARBA00022692"/>
    </source>
</evidence>
<dbReference type="PANTHER" id="PTHR21041">
    <property type="entry name" value="DENDRITIC CELL-SPECIFIC TRANSMEMBRANE PROTEIN"/>
    <property type="match status" value="1"/>
</dbReference>
<feature type="transmembrane region" description="Helical" evidence="5">
    <location>
        <begin position="119"/>
        <end position="137"/>
    </location>
</feature>
<dbReference type="InterPro" id="IPR051856">
    <property type="entry name" value="CSR-E3_Ligase_Protein"/>
</dbReference>
<dbReference type="PANTHER" id="PTHR21041:SF3">
    <property type="entry name" value="OSTEOCLAST STIMULATORY TRANSMEMBRANE PROTEIN"/>
    <property type="match status" value="1"/>
</dbReference>
<evidence type="ECO:0000256" key="3">
    <source>
        <dbReference type="ARBA" id="ARBA00022989"/>
    </source>
</evidence>
<evidence type="ECO:0000259" key="6">
    <source>
        <dbReference type="Pfam" id="PF07782"/>
    </source>
</evidence>
<evidence type="ECO:0000256" key="1">
    <source>
        <dbReference type="ARBA" id="ARBA00004141"/>
    </source>
</evidence>
<evidence type="ECO:0000256" key="5">
    <source>
        <dbReference type="SAM" id="Phobius"/>
    </source>
</evidence>
<keyword evidence="3 5" id="KW-1133">Transmembrane helix</keyword>
<dbReference type="CTD" id="128506"/>
<feature type="transmembrane region" description="Helical" evidence="5">
    <location>
        <begin position="77"/>
        <end position="98"/>
    </location>
</feature>
<accession>A0A6P8N5U1</accession>
<dbReference type="KEGG" id="gsh:117345801"/>
<dbReference type="InterPro" id="IPR012858">
    <property type="entry name" value="DC_STAMP-like"/>
</dbReference>
<dbReference type="InParanoid" id="A0A6P8N5U1"/>
<feature type="transmembrane region" description="Helical" evidence="5">
    <location>
        <begin position="230"/>
        <end position="249"/>
    </location>
</feature>
<dbReference type="Proteomes" id="UP000515159">
    <property type="component" value="Chromosome 11"/>
</dbReference>